<evidence type="ECO:0000313" key="3">
    <source>
        <dbReference type="EMBL" id="QDP19605.1"/>
    </source>
</evidence>
<dbReference type="OrthoDB" id="7408224at2"/>
<accession>A0A516IRT9</accession>
<evidence type="ECO:0000313" key="4">
    <source>
        <dbReference type="Proteomes" id="UP000321857"/>
    </source>
</evidence>
<evidence type="ECO:0000256" key="2">
    <source>
        <dbReference type="SAM" id="SignalP"/>
    </source>
</evidence>
<sequence>MTKWILAAGAAALAIAPAYADPKGNKGGGKNHADHAQKGGGNKDYVNRGGDKRDLRAKDDRRGNDPRKAERKFARAIDDKPAKGPKIKIKNGGDVHGVRDHAKRDRRLARIDRDDGVRFLPNWTERGLTRGFANGCPPGLAKKGNGCLPQGLGRKVVGTAMPAALASSMLDGPYRLWYRDNDRYMYRWDDDYIYRVQRDGGQIDALFPYANRDYYYYPVGQQYPEYYNYYNVPYQYRGYYPDSNDSWYRYGDGAIYQVNPSSGLIQGIVALLTANPLAVGQPLPATYGVYNVPFAYRDRYYDTPQAAYRYNDGYIYRVDPTTQLITAVIDAIV</sequence>
<dbReference type="KEGG" id="sxa:FMM02_06290"/>
<feature type="compositionally biased region" description="Basic and acidic residues" evidence="1">
    <location>
        <begin position="45"/>
        <end position="71"/>
    </location>
</feature>
<feature type="signal peptide" evidence="2">
    <location>
        <begin position="1"/>
        <end position="20"/>
    </location>
</feature>
<proteinExistence type="predicted"/>
<name>A0A516IRT9_9SPHN</name>
<dbReference type="EMBL" id="CP041659">
    <property type="protein sequence ID" value="QDP19605.1"/>
    <property type="molecule type" value="Genomic_DNA"/>
</dbReference>
<feature type="region of interest" description="Disordered" evidence="1">
    <location>
        <begin position="19"/>
        <end position="71"/>
    </location>
</feature>
<evidence type="ECO:0008006" key="5">
    <source>
        <dbReference type="Google" id="ProtNLM"/>
    </source>
</evidence>
<gene>
    <name evidence="3" type="ORF">FMM02_06290</name>
</gene>
<organism evidence="3 4">
    <name type="scientific">Sphingomonas xanthus</name>
    <dbReference type="NCBI Taxonomy" id="2594473"/>
    <lineage>
        <taxon>Bacteria</taxon>
        <taxon>Pseudomonadati</taxon>
        <taxon>Pseudomonadota</taxon>
        <taxon>Alphaproteobacteria</taxon>
        <taxon>Sphingomonadales</taxon>
        <taxon>Sphingomonadaceae</taxon>
        <taxon>Sphingomonas</taxon>
    </lineage>
</organism>
<protein>
    <recommendedName>
        <fullName evidence="5">RcnB family protein</fullName>
    </recommendedName>
</protein>
<reference evidence="3 4" key="1">
    <citation type="submission" date="2019-07" db="EMBL/GenBank/DDBJ databases">
        <title>Sphingomonas AE3 Genome sequencing and assembly.</title>
        <authorList>
            <person name="Kim H."/>
        </authorList>
    </citation>
    <scope>NUCLEOTIDE SEQUENCE [LARGE SCALE GENOMIC DNA]</scope>
    <source>
        <strain evidence="3 4">AE3</strain>
    </source>
</reference>
<dbReference type="RefSeq" id="WP_147494057.1">
    <property type="nucleotide sequence ID" value="NZ_CP041659.1"/>
</dbReference>
<dbReference type="Proteomes" id="UP000321857">
    <property type="component" value="Chromosome"/>
</dbReference>
<feature type="chain" id="PRO_5021709549" description="RcnB family protein" evidence="2">
    <location>
        <begin position="21"/>
        <end position="333"/>
    </location>
</feature>
<keyword evidence="2" id="KW-0732">Signal</keyword>
<keyword evidence="4" id="KW-1185">Reference proteome</keyword>
<dbReference type="Gene3D" id="3.10.450.160">
    <property type="entry name" value="inner membrane protein cigr"/>
    <property type="match status" value="1"/>
</dbReference>
<evidence type="ECO:0000256" key="1">
    <source>
        <dbReference type="SAM" id="MobiDB-lite"/>
    </source>
</evidence>
<dbReference type="AlphaFoldDB" id="A0A516IRT9"/>